<dbReference type="AlphaFoldDB" id="A0A653K8P6"/>
<proteinExistence type="predicted"/>
<dbReference type="EMBL" id="CABWKZ010000023">
    <property type="protein sequence ID" value="VXA56860.1"/>
    <property type="molecule type" value="Genomic_DNA"/>
</dbReference>
<organism evidence="1 2">
    <name type="scientific">Acinetobacter proteolyticus</name>
    <dbReference type="NCBI Taxonomy" id="1776741"/>
    <lineage>
        <taxon>Bacteria</taxon>
        <taxon>Pseudomonadati</taxon>
        <taxon>Pseudomonadota</taxon>
        <taxon>Gammaproteobacteria</taxon>
        <taxon>Moraxellales</taxon>
        <taxon>Moraxellaceae</taxon>
        <taxon>Acinetobacter</taxon>
    </lineage>
</organism>
<accession>A0A653K8P6</accession>
<evidence type="ECO:0000313" key="2">
    <source>
        <dbReference type="Proteomes" id="UP000430404"/>
    </source>
</evidence>
<sequence>MPKSVKQETYSTGLNCLKKVLKHKEKALKVTGAFKKYALE</sequence>
<protein>
    <submittedName>
        <fullName evidence="1">Uncharacterized protein</fullName>
    </submittedName>
</protein>
<evidence type="ECO:0000313" key="1">
    <source>
        <dbReference type="EMBL" id="VXA56860.1"/>
    </source>
</evidence>
<name>A0A653K8P6_9GAMM</name>
<dbReference type="Proteomes" id="UP000430404">
    <property type="component" value="Unassembled WGS sequence"/>
</dbReference>
<gene>
    <name evidence="1" type="ORF">ACI8B_30323</name>
</gene>
<reference evidence="1 2" key="1">
    <citation type="submission" date="2019-10" db="EMBL/GenBank/DDBJ databases">
        <authorList>
            <person name="Karimi E."/>
        </authorList>
    </citation>
    <scope>NUCLEOTIDE SEQUENCE [LARGE SCALE GENOMIC DNA]</scope>
    <source>
        <strain evidence="1">Acinetobacter sp. 8BE</strain>
    </source>
</reference>